<proteinExistence type="predicted"/>
<feature type="transmembrane region" description="Helical" evidence="1">
    <location>
        <begin position="402"/>
        <end position="425"/>
    </location>
</feature>
<keyword evidence="1" id="KW-0812">Transmembrane</keyword>
<reference evidence="2 3" key="1">
    <citation type="submission" date="2018-02" db="EMBL/GenBank/DDBJ databases">
        <title>Genomic Encyclopedia of Archaeal and Bacterial Type Strains, Phase II (KMG-II): from individual species to whole genera.</title>
        <authorList>
            <person name="Goeker M."/>
        </authorList>
    </citation>
    <scope>NUCLEOTIDE SEQUENCE [LARGE SCALE GENOMIC DNA]</scope>
    <source>
        <strain evidence="2 3">DSM 22857</strain>
    </source>
</reference>
<feature type="transmembrane region" description="Helical" evidence="1">
    <location>
        <begin position="249"/>
        <end position="269"/>
    </location>
</feature>
<gene>
    <name evidence="2" type="ORF">CLV92_101438</name>
</gene>
<protein>
    <submittedName>
        <fullName evidence="2">ABC-2 type transport system permease protein</fullName>
    </submittedName>
</protein>
<feature type="transmembrane region" description="Helical" evidence="1">
    <location>
        <begin position="307"/>
        <end position="332"/>
    </location>
</feature>
<feature type="transmembrane region" description="Helical" evidence="1">
    <location>
        <begin position="170"/>
        <end position="189"/>
    </location>
</feature>
<organism evidence="2 3">
    <name type="scientific">Kineococcus xinjiangensis</name>
    <dbReference type="NCBI Taxonomy" id="512762"/>
    <lineage>
        <taxon>Bacteria</taxon>
        <taxon>Bacillati</taxon>
        <taxon>Actinomycetota</taxon>
        <taxon>Actinomycetes</taxon>
        <taxon>Kineosporiales</taxon>
        <taxon>Kineosporiaceae</taxon>
        <taxon>Kineococcus</taxon>
    </lineage>
</organism>
<evidence type="ECO:0000256" key="1">
    <source>
        <dbReference type="SAM" id="Phobius"/>
    </source>
</evidence>
<dbReference type="AlphaFoldDB" id="A0A2S6IWL5"/>
<dbReference type="EMBL" id="PTJD01000001">
    <property type="protein sequence ID" value="PPK98738.1"/>
    <property type="molecule type" value="Genomic_DNA"/>
</dbReference>
<keyword evidence="3" id="KW-1185">Reference proteome</keyword>
<feature type="transmembrane region" description="Helical" evidence="1">
    <location>
        <begin position="137"/>
        <end position="164"/>
    </location>
</feature>
<feature type="transmembrane region" description="Helical" evidence="1">
    <location>
        <begin position="356"/>
        <end position="378"/>
    </location>
</feature>
<accession>A0A2S6IWL5</accession>
<dbReference type="RefSeq" id="WP_104431091.1">
    <property type="nucleotide sequence ID" value="NZ_PTJD01000001.1"/>
</dbReference>
<evidence type="ECO:0000313" key="3">
    <source>
        <dbReference type="Proteomes" id="UP000239485"/>
    </source>
</evidence>
<name>A0A2S6IWL5_9ACTN</name>
<feature type="transmembrane region" description="Helical" evidence="1">
    <location>
        <begin position="201"/>
        <end position="219"/>
    </location>
</feature>
<feature type="transmembrane region" description="Helical" evidence="1">
    <location>
        <begin position="468"/>
        <end position="486"/>
    </location>
</feature>
<comment type="caution">
    <text evidence="2">The sequence shown here is derived from an EMBL/GenBank/DDBJ whole genome shotgun (WGS) entry which is preliminary data.</text>
</comment>
<feature type="transmembrane region" description="Helical" evidence="1">
    <location>
        <begin position="96"/>
        <end position="116"/>
    </location>
</feature>
<feature type="transmembrane region" description="Helical" evidence="1">
    <location>
        <begin position="437"/>
        <end position="461"/>
    </location>
</feature>
<keyword evidence="1" id="KW-0472">Membrane</keyword>
<dbReference type="OrthoDB" id="2014935at2"/>
<dbReference type="Proteomes" id="UP000239485">
    <property type="component" value="Unassembled WGS sequence"/>
</dbReference>
<keyword evidence="1" id="KW-1133">Transmembrane helix</keyword>
<feature type="transmembrane region" description="Helical" evidence="1">
    <location>
        <begin position="33"/>
        <end position="52"/>
    </location>
</feature>
<evidence type="ECO:0000313" key="2">
    <source>
        <dbReference type="EMBL" id="PPK98738.1"/>
    </source>
</evidence>
<sequence>MSAVAAPTAPATPAVGEPGRAVTAHLVRELRRGTLVVAALLALLPPVVVVQYRETVGGELGAGALQVLATNPAIRTLFGPAVALDDPGGFTVWRTGLMTTVLVAVWALLSTVRVTRGEEDAGRWALLRAGTLPARSLLLRVAAVALAAQAVVGAALAAGLLVVGTEPAGALLHGAGTALTGAAFVMLGLACAQVLPDRRSAAGAGGAVLAVAFMARMVADGSEPFGWLRWLSPFGVLGQVRPYAADDPVPLLVLAGMALLPAVLAFVAVERRDVGAGLVRVPDERAPRTALLGSSTGFAVRRGARGWAAWTAGVAAYYLLVGLLTVSLTGFLGDNPQFASAAAEAGFTGMGSAEGYLAAVFALLAVPGGLFAASRIAADAADESAGRHVLLLSLPVSRRAQLAGHAAVLALGCTLLAALAGTAAWAGARIAGSGLGVAAGVGGALNTVPVMLVSLGAAVLAFGVLPRAVLAVGAVPAAGGFLLLVFSDTFGWPPAVRALSPYAHVAAVPVEAHDGAGAVGLLIVALLLTAAGVAAHGRRDVRA</sequence>
<feature type="transmembrane region" description="Helical" evidence="1">
    <location>
        <begin position="515"/>
        <end position="535"/>
    </location>
</feature>